<dbReference type="AlphaFoldDB" id="A0A0B2VUG6"/>
<accession>A0A0B2VUG6</accession>
<dbReference type="STRING" id="6265.A0A0B2VUG6"/>
<evidence type="ECO:0000313" key="3">
    <source>
        <dbReference type="Proteomes" id="UP000031036"/>
    </source>
</evidence>
<proteinExistence type="predicted"/>
<organism evidence="2 3">
    <name type="scientific">Toxocara canis</name>
    <name type="common">Canine roundworm</name>
    <dbReference type="NCBI Taxonomy" id="6265"/>
    <lineage>
        <taxon>Eukaryota</taxon>
        <taxon>Metazoa</taxon>
        <taxon>Ecdysozoa</taxon>
        <taxon>Nematoda</taxon>
        <taxon>Chromadorea</taxon>
        <taxon>Rhabditida</taxon>
        <taxon>Spirurina</taxon>
        <taxon>Ascaridomorpha</taxon>
        <taxon>Ascaridoidea</taxon>
        <taxon>Toxocaridae</taxon>
        <taxon>Toxocara</taxon>
    </lineage>
</organism>
<dbReference type="InterPro" id="IPR038557">
    <property type="entry name" value="RLR_C_sf"/>
</dbReference>
<sequence>MRLCLKHIQTKSEAQMKILVEEKIKEQKALRETAMAQRKERRDLLTGRSFDLCCRLCGAFICKSSDMRVACDSQYVCCDPTIWQRIETRVHSNSKALSIATLVGKPYCKGTKECVCNEVLGTIVRLYGAFLPTISAKAIVVDDKDERGRMKDEKKWETISREKFFIEPITERDLVCFRDINVSSRFFFLCFCSCLKFAVGERC</sequence>
<dbReference type="InterPro" id="IPR021673">
    <property type="entry name" value="RLR_CTR"/>
</dbReference>
<reference evidence="2 3" key="1">
    <citation type="submission" date="2014-11" db="EMBL/GenBank/DDBJ databases">
        <title>Genetic blueprint of the zoonotic pathogen Toxocara canis.</title>
        <authorList>
            <person name="Zhu X.-Q."/>
            <person name="Korhonen P.K."/>
            <person name="Cai H."/>
            <person name="Young N.D."/>
            <person name="Nejsum P."/>
            <person name="von Samson-Himmelstjerna G."/>
            <person name="Boag P.R."/>
            <person name="Tan P."/>
            <person name="Li Q."/>
            <person name="Min J."/>
            <person name="Yang Y."/>
            <person name="Wang X."/>
            <person name="Fang X."/>
            <person name="Hall R.S."/>
            <person name="Hofmann A."/>
            <person name="Sternberg P.W."/>
            <person name="Jex A.R."/>
            <person name="Gasser R.B."/>
        </authorList>
    </citation>
    <scope>NUCLEOTIDE SEQUENCE [LARGE SCALE GENOMIC DNA]</scope>
    <source>
        <strain evidence="2">PN_DK_2014</strain>
    </source>
</reference>
<evidence type="ECO:0000313" key="2">
    <source>
        <dbReference type="EMBL" id="KHN85293.1"/>
    </source>
</evidence>
<dbReference type="Gene3D" id="2.170.150.30">
    <property type="entry name" value="RIG-I-like receptor, C-terminal regulatory domain"/>
    <property type="match status" value="1"/>
</dbReference>
<dbReference type="PROSITE" id="PS51789">
    <property type="entry name" value="RLR_CTR"/>
    <property type="match status" value="1"/>
</dbReference>
<dbReference type="Proteomes" id="UP000031036">
    <property type="component" value="Unassembled WGS sequence"/>
</dbReference>
<dbReference type="Pfam" id="PF11648">
    <property type="entry name" value="RIG-I_C-RD"/>
    <property type="match status" value="1"/>
</dbReference>
<name>A0A0B2VUG6_TOXCA</name>
<dbReference type="OrthoDB" id="416741at2759"/>
<comment type="caution">
    <text evidence="2">The sequence shown here is derived from an EMBL/GenBank/DDBJ whole genome shotgun (WGS) entry which is preliminary data.</text>
</comment>
<evidence type="ECO:0000259" key="1">
    <source>
        <dbReference type="PROSITE" id="PS51789"/>
    </source>
</evidence>
<gene>
    <name evidence="2" type="ORF">Tcan_04947</name>
</gene>
<keyword evidence="3" id="KW-1185">Reference proteome</keyword>
<dbReference type="EMBL" id="JPKZ01000825">
    <property type="protein sequence ID" value="KHN85293.1"/>
    <property type="molecule type" value="Genomic_DNA"/>
</dbReference>
<protein>
    <recommendedName>
        <fullName evidence="1">RLR CTR domain-containing protein</fullName>
    </recommendedName>
</protein>
<feature type="domain" description="RLR CTR" evidence="1">
    <location>
        <begin position="40"/>
        <end position="173"/>
    </location>
</feature>